<dbReference type="PANTHER" id="PTHR43649">
    <property type="entry name" value="ARABINOSE-BINDING PROTEIN-RELATED"/>
    <property type="match status" value="1"/>
</dbReference>
<evidence type="ECO:0000256" key="3">
    <source>
        <dbReference type="ARBA" id="ARBA00022448"/>
    </source>
</evidence>
<feature type="chain" id="PRO_5039446026" evidence="6">
    <location>
        <begin position="25"/>
        <end position="426"/>
    </location>
</feature>
<keyword evidence="3" id="KW-0813">Transport</keyword>
<dbReference type="PANTHER" id="PTHR43649:SF31">
    <property type="entry name" value="SN-GLYCEROL-3-PHOSPHATE-BINDING PERIPLASMIC PROTEIN UGPB"/>
    <property type="match status" value="1"/>
</dbReference>
<comment type="similarity">
    <text evidence="2">Belongs to the bacterial solute-binding protein 1 family.</text>
</comment>
<keyword evidence="4 6" id="KW-0732">Signal</keyword>
<evidence type="ECO:0000256" key="4">
    <source>
        <dbReference type="ARBA" id="ARBA00022729"/>
    </source>
</evidence>
<dbReference type="SUPFAM" id="SSF53850">
    <property type="entry name" value="Periplasmic binding protein-like II"/>
    <property type="match status" value="1"/>
</dbReference>
<evidence type="ECO:0000256" key="1">
    <source>
        <dbReference type="ARBA" id="ARBA00004196"/>
    </source>
</evidence>
<evidence type="ECO:0000256" key="5">
    <source>
        <dbReference type="SAM" id="Coils"/>
    </source>
</evidence>
<gene>
    <name evidence="7" type="ORF">IDH45_20820</name>
</gene>
<keyword evidence="8" id="KW-1185">Reference proteome</keyword>
<feature type="signal peptide" evidence="6">
    <location>
        <begin position="1"/>
        <end position="24"/>
    </location>
</feature>
<sequence length="426" mass="47121">MRKKWIASTAALILLSACSGPNESAVNDPDARPAAEPPKPVTLNVFTDASAAIDIEQELVQKKFPHITLNVIKNGKDTRIENVVGSGQRLDLINHSMGSIWKLLDLQLLSDLTPYIEKSKFDLGRYVPGVVESMRSYSTKGELIALPYELNSSVLFYNKSIFNKFGVPYPKDGITWDEVYDLAKRLTKQDGGVQYKGFQFQHQNLTWKNQLGLPVVDAATNKALVNTDGWKRFLETMGRFYMIPGNEYTDSDTNNFLVKQVLAMRVGPNILSSIPEAVKTGLDWDVAAVPLFAGNTSGGSQLIAPFYSIPVGGANRETAFQVMEFLLSPEVQLLKSRSGKMPIVNDPAAIEAFAADIDGIQGKNMGAFFKETIGKPIKATRFDAIAKDEIWGKALKAYYEQSKDLNTVLREAEEAVNKKIAEQLQM</sequence>
<dbReference type="GO" id="GO:0030313">
    <property type="term" value="C:cell envelope"/>
    <property type="evidence" value="ECO:0007669"/>
    <property type="project" value="UniProtKB-SubCell"/>
</dbReference>
<evidence type="ECO:0000256" key="6">
    <source>
        <dbReference type="SAM" id="SignalP"/>
    </source>
</evidence>
<dbReference type="PROSITE" id="PS51257">
    <property type="entry name" value="PROKAR_LIPOPROTEIN"/>
    <property type="match status" value="1"/>
</dbReference>
<feature type="coiled-coil region" evidence="5">
    <location>
        <begin position="395"/>
        <end position="422"/>
    </location>
</feature>
<evidence type="ECO:0000313" key="7">
    <source>
        <dbReference type="EMBL" id="MBD2864434.1"/>
    </source>
</evidence>
<dbReference type="Proteomes" id="UP000639396">
    <property type="component" value="Unassembled WGS sequence"/>
</dbReference>
<comment type="subcellular location">
    <subcellularLocation>
        <location evidence="1">Cell envelope</location>
    </subcellularLocation>
</comment>
<dbReference type="Gene3D" id="3.40.190.10">
    <property type="entry name" value="Periplasmic binding protein-like II"/>
    <property type="match status" value="1"/>
</dbReference>
<organism evidence="7 8">
    <name type="scientific">Paenibacillus oceani</name>
    <dbReference type="NCBI Taxonomy" id="2772510"/>
    <lineage>
        <taxon>Bacteria</taxon>
        <taxon>Bacillati</taxon>
        <taxon>Bacillota</taxon>
        <taxon>Bacilli</taxon>
        <taxon>Bacillales</taxon>
        <taxon>Paenibacillaceae</taxon>
        <taxon>Paenibacillus</taxon>
    </lineage>
</organism>
<dbReference type="InterPro" id="IPR006059">
    <property type="entry name" value="SBP"/>
</dbReference>
<protein>
    <submittedName>
        <fullName evidence="7">Carbohydrate ABC transporter substrate-binding protein</fullName>
    </submittedName>
</protein>
<dbReference type="Pfam" id="PF01547">
    <property type="entry name" value="SBP_bac_1"/>
    <property type="match status" value="1"/>
</dbReference>
<reference evidence="7" key="1">
    <citation type="submission" date="2020-09" db="EMBL/GenBank/DDBJ databases">
        <title>A novel bacterium of genus Paenibacillus, isolated from South China Sea.</title>
        <authorList>
            <person name="Huang H."/>
            <person name="Mo K."/>
            <person name="Hu Y."/>
        </authorList>
    </citation>
    <scope>NUCLEOTIDE SEQUENCE</scope>
    <source>
        <strain evidence="7">IB182363</strain>
    </source>
</reference>
<dbReference type="EMBL" id="JACXJA010000029">
    <property type="protein sequence ID" value="MBD2864434.1"/>
    <property type="molecule type" value="Genomic_DNA"/>
</dbReference>
<comment type="caution">
    <text evidence="7">The sequence shown here is derived from an EMBL/GenBank/DDBJ whole genome shotgun (WGS) entry which is preliminary data.</text>
</comment>
<evidence type="ECO:0000256" key="2">
    <source>
        <dbReference type="ARBA" id="ARBA00008520"/>
    </source>
</evidence>
<proteinExistence type="inferred from homology"/>
<name>A0A927CAG5_9BACL</name>
<accession>A0A927CAG5</accession>
<dbReference type="AlphaFoldDB" id="A0A927CAG5"/>
<dbReference type="RefSeq" id="WP_190930060.1">
    <property type="nucleotide sequence ID" value="NZ_JACXJA010000029.1"/>
</dbReference>
<keyword evidence="5" id="KW-0175">Coiled coil</keyword>
<dbReference type="InterPro" id="IPR050490">
    <property type="entry name" value="Bact_solute-bd_prot1"/>
</dbReference>
<evidence type="ECO:0000313" key="8">
    <source>
        <dbReference type="Proteomes" id="UP000639396"/>
    </source>
</evidence>